<evidence type="ECO:0000313" key="3">
    <source>
        <dbReference type="Proteomes" id="UP000218231"/>
    </source>
</evidence>
<dbReference type="AlphaFoldDB" id="A0A2A2KGM4"/>
<evidence type="ECO:0000256" key="1">
    <source>
        <dbReference type="SAM" id="MobiDB-lite"/>
    </source>
</evidence>
<sequence>MKICINYEPESEICQENILRPVTSSHSSAGSHSLPQSAIPQPDQFPSFGCVRPPVLPPGMTPSAAAVLAAAPLDLASYIDKLVENLVMHGNSSQTSRLPSLPSSALMQSVPPSSTPSEVATVSNGKNQPELPLSYNQINCLENVHRLLKSQSQSDTPNRTDRTKENRQPQAKVPLTRETLLQHTKKWEEEYRDTWNRRLKRLSEDMCQLPGAPPAKQMRQSCSSTPPNPHSSHTHTRRNPINTAPAPANNYQITVIPLSDDAGEQKVRRQSHPTEKQPSTTRQSAFSAFTAVPPKTVPLRELPAPIRLSIQDTPSVIRNSTDPLAPPLNLQDQSRMLWAAESDRLLAAAAALQLPQQKSC</sequence>
<dbReference type="Proteomes" id="UP000218231">
    <property type="component" value="Unassembled WGS sequence"/>
</dbReference>
<gene>
    <name evidence="2" type="ORF">WR25_13428</name>
</gene>
<dbReference type="STRING" id="2018661.A0A2A2KGM4"/>
<feature type="region of interest" description="Disordered" evidence="1">
    <location>
        <begin position="208"/>
        <end position="247"/>
    </location>
</feature>
<accession>A0A2A2KGM4</accession>
<evidence type="ECO:0000313" key="2">
    <source>
        <dbReference type="EMBL" id="PAV73003.1"/>
    </source>
</evidence>
<organism evidence="2 3">
    <name type="scientific">Diploscapter pachys</name>
    <dbReference type="NCBI Taxonomy" id="2018661"/>
    <lineage>
        <taxon>Eukaryota</taxon>
        <taxon>Metazoa</taxon>
        <taxon>Ecdysozoa</taxon>
        <taxon>Nematoda</taxon>
        <taxon>Chromadorea</taxon>
        <taxon>Rhabditida</taxon>
        <taxon>Rhabditina</taxon>
        <taxon>Rhabditomorpha</taxon>
        <taxon>Rhabditoidea</taxon>
        <taxon>Rhabditidae</taxon>
        <taxon>Diploscapter</taxon>
    </lineage>
</organism>
<proteinExistence type="predicted"/>
<feature type="compositionally biased region" description="Basic and acidic residues" evidence="1">
    <location>
        <begin position="158"/>
        <end position="167"/>
    </location>
</feature>
<feature type="compositionally biased region" description="Polar residues" evidence="1">
    <location>
        <begin position="276"/>
        <end position="286"/>
    </location>
</feature>
<name>A0A2A2KGM4_9BILA</name>
<feature type="region of interest" description="Disordered" evidence="1">
    <location>
        <begin position="148"/>
        <end position="178"/>
    </location>
</feature>
<comment type="caution">
    <text evidence="2">The sequence shown here is derived from an EMBL/GenBank/DDBJ whole genome shotgun (WGS) entry which is preliminary data.</text>
</comment>
<feature type="region of interest" description="Disordered" evidence="1">
    <location>
        <begin position="92"/>
        <end position="131"/>
    </location>
</feature>
<dbReference type="EMBL" id="LIAE01008670">
    <property type="protein sequence ID" value="PAV73003.1"/>
    <property type="molecule type" value="Genomic_DNA"/>
</dbReference>
<feature type="region of interest" description="Disordered" evidence="1">
    <location>
        <begin position="262"/>
        <end position="286"/>
    </location>
</feature>
<feature type="compositionally biased region" description="Polar residues" evidence="1">
    <location>
        <begin position="92"/>
        <end position="127"/>
    </location>
</feature>
<feature type="compositionally biased region" description="Basic and acidic residues" evidence="1">
    <location>
        <begin position="263"/>
        <end position="275"/>
    </location>
</feature>
<protein>
    <submittedName>
        <fullName evidence="2">Uncharacterized protein</fullName>
    </submittedName>
</protein>
<reference evidence="2 3" key="1">
    <citation type="journal article" date="2017" name="Curr. Biol.">
        <title>Genome architecture and evolution of a unichromosomal asexual nematode.</title>
        <authorList>
            <person name="Fradin H."/>
            <person name="Zegar C."/>
            <person name="Gutwein M."/>
            <person name="Lucas J."/>
            <person name="Kovtun M."/>
            <person name="Corcoran D."/>
            <person name="Baugh L.R."/>
            <person name="Kiontke K."/>
            <person name="Gunsalus K."/>
            <person name="Fitch D.H."/>
            <person name="Piano F."/>
        </authorList>
    </citation>
    <scope>NUCLEOTIDE SEQUENCE [LARGE SCALE GENOMIC DNA]</scope>
    <source>
        <strain evidence="2">PF1309</strain>
    </source>
</reference>
<keyword evidence="3" id="KW-1185">Reference proteome</keyword>
<dbReference type="OrthoDB" id="5833023at2759"/>